<dbReference type="GO" id="GO:0001227">
    <property type="term" value="F:DNA-binding transcription repressor activity, RNA polymerase II-specific"/>
    <property type="evidence" value="ECO:0007669"/>
    <property type="project" value="InterPro"/>
</dbReference>
<reference evidence="3" key="2">
    <citation type="submission" date="2020-05" db="UniProtKB">
        <authorList>
            <consortium name="EnsemblMetazoa"/>
        </authorList>
    </citation>
    <scope>IDENTIFICATION</scope>
    <source>
        <strain evidence="3">WRAIR2</strain>
    </source>
</reference>
<evidence type="ECO:0000256" key="1">
    <source>
        <dbReference type="SAM" id="MobiDB-lite"/>
    </source>
</evidence>
<feature type="compositionally biased region" description="Low complexity" evidence="1">
    <location>
        <begin position="718"/>
        <end position="727"/>
    </location>
</feature>
<feature type="compositionally biased region" description="Basic and acidic residues" evidence="1">
    <location>
        <begin position="785"/>
        <end position="800"/>
    </location>
</feature>
<feature type="compositionally biased region" description="Basic and acidic residues" evidence="1">
    <location>
        <begin position="346"/>
        <end position="361"/>
    </location>
</feature>
<dbReference type="Pfam" id="PF21549">
    <property type="entry name" value="PRDM2_PR"/>
    <property type="match status" value="1"/>
</dbReference>
<feature type="compositionally biased region" description="Basic residues" evidence="1">
    <location>
        <begin position="656"/>
        <end position="665"/>
    </location>
</feature>
<feature type="compositionally biased region" description="Basic residues" evidence="1">
    <location>
        <begin position="263"/>
        <end position="272"/>
    </location>
</feature>
<feature type="compositionally biased region" description="Low complexity" evidence="1">
    <location>
        <begin position="676"/>
        <end position="703"/>
    </location>
</feature>
<reference evidence="4" key="1">
    <citation type="submission" date="2013-03" db="EMBL/GenBank/DDBJ databases">
        <title>The Genome Sequence of Anopheles dirus WRAIR2.</title>
        <authorList>
            <consortium name="The Broad Institute Genomics Platform"/>
            <person name="Neafsey D.E."/>
            <person name="Walton C."/>
            <person name="Walker B."/>
            <person name="Young S.K."/>
            <person name="Zeng Q."/>
            <person name="Gargeya S."/>
            <person name="Fitzgerald M."/>
            <person name="Haas B."/>
            <person name="Abouelleil A."/>
            <person name="Allen A.W."/>
            <person name="Alvarado L."/>
            <person name="Arachchi H.M."/>
            <person name="Berlin A.M."/>
            <person name="Chapman S.B."/>
            <person name="Gainer-Dewar J."/>
            <person name="Goldberg J."/>
            <person name="Griggs A."/>
            <person name="Gujja S."/>
            <person name="Hansen M."/>
            <person name="Howarth C."/>
            <person name="Imamovic A."/>
            <person name="Ireland A."/>
            <person name="Larimer J."/>
            <person name="McCowan C."/>
            <person name="Murphy C."/>
            <person name="Pearson M."/>
            <person name="Poon T.W."/>
            <person name="Priest M."/>
            <person name="Roberts A."/>
            <person name="Saif S."/>
            <person name="Shea T."/>
            <person name="Sisk P."/>
            <person name="Sykes S."/>
            <person name="Wortman J."/>
            <person name="Nusbaum C."/>
            <person name="Birren B."/>
        </authorList>
    </citation>
    <scope>NUCLEOTIDE SEQUENCE [LARGE SCALE GENOMIC DNA]</scope>
    <source>
        <strain evidence="4">WRAIR2</strain>
    </source>
</reference>
<evidence type="ECO:0000259" key="2">
    <source>
        <dbReference type="PROSITE" id="PS50280"/>
    </source>
</evidence>
<organism evidence="3 4">
    <name type="scientific">Anopheles dirus</name>
    <dbReference type="NCBI Taxonomy" id="7168"/>
    <lineage>
        <taxon>Eukaryota</taxon>
        <taxon>Metazoa</taxon>
        <taxon>Ecdysozoa</taxon>
        <taxon>Arthropoda</taxon>
        <taxon>Hexapoda</taxon>
        <taxon>Insecta</taxon>
        <taxon>Pterygota</taxon>
        <taxon>Neoptera</taxon>
        <taxon>Endopterygota</taxon>
        <taxon>Diptera</taxon>
        <taxon>Nematocera</taxon>
        <taxon>Culicoidea</taxon>
        <taxon>Culicidae</taxon>
        <taxon>Anophelinae</taxon>
        <taxon>Anopheles</taxon>
    </lineage>
</organism>
<dbReference type="SMART" id="SM00317">
    <property type="entry name" value="SET"/>
    <property type="match status" value="1"/>
</dbReference>
<feature type="compositionally biased region" description="Basic and acidic residues" evidence="1">
    <location>
        <begin position="580"/>
        <end position="592"/>
    </location>
</feature>
<keyword evidence="4" id="KW-1185">Reference proteome</keyword>
<dbReference type="VEuPathDB" id="VectorBase:ADIR007386"/>
<evidence type="ECO:0000313" key="3">
    <source>
        <dbReference type="EnsemblMetazoa" id="ADIR007386-PA"/>
    </source>
</evidence>
<dbReference type="AlphaFoldDB" id="A0A182NIB3"/>
<dbReference type="Gene3D" id="2.170.270.10">
    <property type="entry name" value="SET domain"/>
    <property type="match status" value="1"/>
</dbReference>
<dbReference type="GO" id="GO:0008276">
    <property type="term" value="F:protein methyltransferase activity"/>
    <property type="evidence" value="ECO:0007669"/>
    <property type="project" value="UniProtKB-ARBA"/>
</dbReference>
<evidence type="ECO:0000313" key="4">
    <source>
        <dbReference type="Proteomes" id="UP000075884"/>
    </source>
</evidence>
<feature type="region of interest" description="Disordered" evidence="1">
    <location>
        <begin position="243"/>
        <end position="285"/>
    </location>
</feature>
<dbReference type="Proteomes" id="UP000075884">
    <property type="component" value="Unassembled WGS sequence"/>
</dbReference>
<feature type="region of interest" description="Disordered" evidence="1">
    <location>
        <begin position="819"/>
        <end position="843"/>
    </location>
</feature>
<sequence length="933" mass="101808">MIWLQRVSLKLINMSGANPPRSVTPNAQQDYDVTRMREEDFERLAVYIVPDMPCEKGVTGRAEKTLPRSLTLKPSLVLSTPTSTTEGVWSTGVIPRGTRFGPFEGVRTPSHPSDKQLWRYFWRIFKDSDFYYLDGSDTAQSNWMRYVASAYSFSVMNLVACQHQEHIYFYTIRDIMPNEELMVWYCRDFAKRLGYDIDPERATYSICREEVVKKTYKQPVPPEVAYNHVKHVMGLYLPAMVRSTPTPSPSPPAAPAPSGHVPSAKHHAHHQTVLREPRSGCGPAVPAAVPAVGDSLRDRSPIRIVIREQSPALLRESVKEVDADSPISQTKETAYEHQLTPNDGSVRSDEGYHSNGYHEDGFTPPEDSSDSESEHNYVLDCSKKAIEPKETSVGQHKVSTTEACDKNEYRKVKMKMPLKYEFKNNSKNFKVEPELEASEREVEVAPAVGPVPSEASVTPATSTVIVLDTTPETVVVPLTKSYYEAEPTSTSPATFIRYTPPSSSSILETILTGSGNGRAPSVDDPHRRQPNATPPPTSPTEMAYSYKKSQRYGTACSPDSSSQNPAPEPAEAARSQAHGQDPKEADHADLGHHHLPHHHLHHLHHHHHHHHHHPHHVQHQGYHHGHDRDDGPASPSPSPMVYPGGEHHPHLQGHPQPHHHHHRTHSPVPYDSPVQGYTTSSSSSSIYPTSNGSGSVINSASSSTYSPPLNGGHYERLTTSSSSSSTTPIRSVSPGAPTPTGPSSGAFVQLQSKGQLPLGHPLMQPLTPLTHLSPGRVSPPSSLSPDDKDGQPDGDGGREFYEMSHLPAAHHPAAGVVQTTSAAPSHHPHHPHHAGMGHPHHSEQVIHKVSAGKIQQHTNGPASNGTAAGSNGSNNNSPNSTNHNLPAPHLHYGGHHGPQPPNGGVAPAAPSQHEPASRPSVIESSQPMVIECT</sequence>
<feature type="region of interest" description="Disordered" evidence="1">
    <location>
        <begin position="506"/>
        <end position="800"/>
    </location>
</feature>
<dbReference type="GO" id="GO:0008170">
    <property type="term" value="F:N-methyltransferase activity"/>
    <property type="evidence" value="ECO:0007669"/>
    <property type="project" value="UniProtKB-ARBA"/>
</dbReference>
<proteinExistence type="predicted"/>
<dbReference type="InterPro" id="IPR044413">
    <property type="entry name" value="PRDM1_PR-SET"/>
</dbReference>
<dbReference type="EnsemblMetazoa" id="ADIR007386-RA">
    <property type="protein sequence ID" value="ADIR007386-PA"/>
    <property type="gene ID" value="ADIR007386"/>
</dbReference>
<dbReference type="GO" id="GO:0008757">
    <property type="term" value="F:S-adenosylmethionine-dependent methyltransferase activity"/>
    <property type="evidence" value="ECO:0007669"/>
    <property type="project" value="UniProtKB-ARBA"/>
</dbReference>
<feature type="compositionally biased region" description="Pro residues" evidence="1">
    <location>
        <begin position="246"/>
        <end position="255"/>
    </location>
</feature>
<feature type="compositionally biased region" description="Low complexity" evidence="1">
    <location>
        <begin position="858"/>
        <end position="891"/>
    </location>
</feature>
<dbReference type="CDD" id="cd19187">
    <property type="entry name" value="PR-SET_PRDM1"/>
    <property type="match status" value="1"/>
</dbReference>
<dbReference type="SUPFAM" id="SSF82199">
    <property type="entry name" value="SET domain"/>
    <property type="match status" value="1"/>
</dbReference>
<dbReference type="InterPro" id="IPR001214">
    <property type="entry name" value="SET_dom"/>
</dbReference>
<name>A0A182NIB3_9DIPT</name>
<dbReference type="PROSITE" id="PS50280">
    <property type="entry name" value="SET"/>
    <property type="match status" value="1"/>
</dbReference>
<dbReference type="STRING" id="7168.A0A182NIB3"/>
<feature type="region of interest" description="Disordered" evidence="1">
    <location>
        <begin position="317"/>
        <end position="377"/>
    </location>
</feature>
<accession>A0A182NIB3</accession>
<dbReference type="InterPro" id="IPR046341">
    <property type="entry name" value="SET_dom_sf"/>
</dbReference>
<protein>
    <submittedName>
        <fullName evidence="3">SET domain-containing protein</fullName>
    </submittedName>
</protein>
<feature type="compositionally biased region" description="Basic residues" evidence="1">
    <location>
        <begin position="826"/>
        <end position="839"/>
    </location>
</feature>
<feature type="compositionally biased region" description="Basic residues" evidence="1">
    <location>
        <begin position="593"/>
        <end position="623"/>
    </location>
</feature>
<dbReference type="FunFam" id="2.170.270.10:FF:000036">
    <property type="entry name" value="Blimp-1, isoform A"/>
    <property type="match status" value="1"/>
</dbReference>
<feature type="region of interest" description="Disordered" evidence="1">
    <location>
        <begin position="855"/>
        <end position="933"/>
    </location>
</feature>
<feature type="domain" description="SET" evidence="2">
    <location>
        <begin position="68"/>
        <end position="186"/>
    </location>
</feature>